<dbReference type="PANTHER" id="PTHR34300">
    <property type="entry name" value="QUEUOSINE PRECURSOR TRANSPORTER-RELATED"/>
    <property type="match status" value="1"/>
</dbReference>
<feature type="transmembrane region" description="Helical" evidence="1">
    <location>
        <begin position="98"/>
        <end position="119"/>
    </location>
</feature>
<dbReference type="EMBL" id="JAKEVZ010000002">
    <property type="protein sequence ID" value="MCF1750209.1"/>
    <property type="molecule type" value="Genomic_DNA"/>
</dbReference>
<feature type="transmembrane region" description="Helical" evidence="1">
    <location>
        <begin position="21"/>
        <end position="44"/>
    </location>
</feature>
<keyword evidence="1" id="KW-1133">Transmembrane helix</keyword>
<evidence type="ECO:0000313" key="2">
    <source>
        <dbReference type="EMBL" id="MCF1750209.1"/>
    </source>
</evidence>
<proteinExistence type="inferred from homology"/>
<dbReference type="PANTHER" id="PTHR34300:SF2">
    <property type="entry name" value="QUEUOSINE PRECURSOR TRANSPORTER-RELATED"/>
    <property type="match status" value="1"/>
</dbReference>
<evidence type="ECO:0000256" key="1">
    <source>
        <dbReference type="HAMAP-Rule" id="MF_02088"/>
    </source>
</evidence>
<accession>A0ABS9BQY9</accession>
<keyword evidence="1" id="KW-0812">Transmembrane</keyword>
<keyword evidence="1" id="KW-1003">Cell membrane</keyword>
<dbReference type="Proteomes" id="UP001201449">
    <property type="component" value="Unassembled WGS sequence"/>
</dbReference>
<gene>
    <name evidence="2" type="ORF">L0U89_03930</name>
</gene>
<comment type="subcellular location">
    <subcellularLocation>
        <location evidence="1">Cell membrane</location>
        <topology evidence="1">Multi-pass membrane protein</topology>
    </subcellularLocation>
</comment>
<dbReference type="InterPro" id="IPR003744">
    <property type="entry name" value="YhhQ"/>
</dbReference>
<dbReference type="RefSeq" id="WP_234860332.1">
    <property type="nucleotide sequence ID" value="NZ_JAKEVZ010000002.1"/>
</dbReference>
<evidence type="ECO:0000313" key="3">
    <source>
        <dbReference type="Proteomes" id="UP001201449"/>
    </source>
</evidence>
<feature type="transmembrane region" description="Helical" evidence="1">
    <location>
        <begin position="64"/>
        <end position="86"/>
    </location>
</feature>
<feature type="transmembrane region" description="Helical" evidence="1">
    <location>
        <begin position="194"/>
        <end position="213"/>
    </location>
</feature>
<organism evidence="2 3">
    <name type="scientific">Mariniradius sediminis</name>
    <dbReference type="NCBI Taxonomy" id="2909237"/>
    <lineage>
        <taxon>Bacteria</taxon>
        <taxon>Pseudomonadati</taxon>
        <taxon>Bacteroidota</taxon>
        <taxon>Cytophagia</taxon>
        <taxon>Cytophagales</taxon>
        <taxon>Cyclobacteriaceae</taxon>
        <taxon>Mariniradius</taxon>
    </lineage>
</organism>
<keyword evidence="1" id="KW-0813">Transport</keyword>
<sequence length="272" mass="30260">METNKQQLESEKAFQSKKTNLFIILAGIFLTNAILAEIIGVKIFSGEQTLGFQPVNWKIFGDYVLDFNLTAGAVIWPVVFITTDIINEYYGKKGVRKISFITAILIAYVFLVISVVTVLPPASFWLEVNTPDPDGNAFNINYAFNTIFRQGLGIIIGSLTAFLLGQLIDVFVFQKLRAVTGPRMIWLRATGSTLVSQMIDSFVVLGIAFYVFGNWSIAQVASVGIINYVYKFSVAILLTPLLYLGHYLIDRYLGKEAAEKMTKEASSDTSFL</sequence>
<keyword evidence="3" id="KW-1185">Reference proteome</keyword>
<comment type="caution">
    <text evidence="2">The sequence shown here is derived from an EMBL/GenBank/DDBJ whole genome shotgun (WGS) entry which is preliminary data.</text>
</comment>
<comment type="function">
    <text evidence="1">Involved in the import of queuosine (Q) precursors, required for Q precursor salvage.</text>
</comment>
<dbReference type="Pfam" id="PF02592">
    <property type="entry name" value="Vut_1"/>
    <property type="match status" value="1"/>
</dbReference>
<name>A0ABS9BQY9_9BACT</name>
<feature type="transmembrane region" description="Helical" evidence="1">
    <location>
        <begin position="152"/>
        <end position="173"/>
    </location>
</feature>
<protein>
    <recommendedName>
        <fullName evidence="1">Probable queuosine precursor transporter</fullName>
        <shortName evidence="1">Q precursor transporter</shortName>
    </recommendedName>
</protein>
<dbReference type="HAMAP" id="MF_02088">
    <property type="entry name" value="Q_prec_transport"/>
    <property type="match status" value="1"/>
</dbReference>
<comment type="similarity">
    <text evidence="1">Belongs to the vitamin uptake transporter (VUT/ECF) (TC 2.A.88) family. Q precursor transporter subfamily.</text>
</comment>
<dbReference type="NCBIfam" id="TIGR00697">
    <property type="entry name" value="queuosine precursor transporter"/>
    <property type="match status" value="1"/>
</dbReference>
<keyword evidence="1" id="KW-0472">Membrane</keyword>
<reference evidence="2 3" key="1">
    <citation type="submission" date="2022-01" db="EMBL/GenBank/DDBJ databases">
        <title>Mariniradius saccharolyticus sp. nov., isolated from sediment of a river.</title>
        <authorList>
            <person name="Liu H."/>
        </authorList>
    </citation>
    <scope>NUCLEOTIDE SEQUENCE [LARGE SCALE GENOMIC DNA]</scope>
    <source>
        <strain evidence="2 3">RY-2</strain>
    </source>
</reference>
<feature type="transmembrane region" description="Helical" evidence="1">
    <location>
        <begin position="225"/>
        <end position="245"/>
    </location>
</feature>